<gene>
    <name evidence="2" type="ORF">BLA23254_07829</name>
</gene>
<dbReference type="EMBL" id="CABVPW010000071">
    <property type="protein sequence ID" value="VWC50980.1"/>
    <property type="molecule type" value="Genomic_DNA"/>
</dbReference>
<accession>A0A6P2SZZ3</accession>
<dbReference type="RefSeq" id="WP_175035735.1">
    <property type="nucleotide sequence ID" value="NZ_CABVPW010000071.1"/>
</dbReference>
<feature type="compositionally biased region" description="Polar residues" evidence="1">
    <location>
        <begin position="1"/>
        <end position="12"/>
    </location>
</feature>
<feature type="compositionally biased region" description="Low complexity" evidence="1">
    <location>
        <begin position="15"/>
        <end position="35"/>
    </location>
</feature>
<name>A0A6P2SZZ3_BURL3</name>
<evidence type="ECO:0000313" key="3">
    <source>
        <dbReference type="Proteomes" id="UP000494218"/>
    </source>
</evidence>
<evidence type="ECO:0000256" key="1">
    <source>
        <dbReference type="SAM" id="MobiDB-lite"/>
    </source>
</evidence>
<organism evidence="2 3">
    <name type="scientific">Burkholderia lata (strain ATCC 17760 / DSM 23089 / LMG 22485 / NCIMB 9086 / R18194 / 383)</name>
    <dbReference type="NCBI Taxonomy" id="482957"/>
    <lineage>
        <taxon>Bacteria</taxon>
        <taxon>Pseudomonadati</taxon>
        <taxon>Pseudomonadota</taxon>
        <taxon>Betaproteobacteria</taxon>
        <taxon>Burkholderiales</taxon>
        <taxon>Burkholderiaceae</taxon>
        <taxon>Burkholderia</taxon>
        <taxon>Burkholderia cepacia complex</taxon>
    </lineage>
</organism>
<dbReference type="AlphaFoldDB" id="A0A6P2SZZ3"/>
<evidence type="ECO:0000313" key="2">
    <source>
        <dbReference type="EMBL" id="VWC50980.1"/>
    </source>
</evidence>
<feature type="compositionally biased region" description="Polar residues" evidence="1">
    <location>
        <begin position="424"/>
        <end position="441"/>
    </location>
</feature>
<dbReference type="Proteomes" id="UP000494218">
    <property type="component" value="Unassembled WGS sequence"/>
</dbReference>
<feature type="region of interest" description="Disordered" evidence="1">
    <location>
        <begin position="1"/>
        <end position="99"/>
    </location>
</feature>
<protein>
    <submittedName>
        <fullName evidence="2">Uncharacterized protein</fullName>
    </submittedName>
</protein>
<feature type="region of interest" description="Disordered" evidence="1">
    <location>
        <begin position="527"/>
        <end position="553"/>
    </location>
</feature>
<feature type="region of interest" description="Disordered" evidence="1">
    <location>
        <begin position="412"/>
        <end position="476"/>
    </location>
</feature>
<proteinExistence type="predicted"/>
<sequence length="892" mass="97396">MSGNRINLSTLASHVPSESAAGVSSGPSGEGSSAARGQHLPPSVPSPLSRLPRRQASKVQDEEEESLDRRAAKKPRASSFTDDVDMPDVGLSNTQPASNDISLRTEMGLAFHHVTPMRTVVSDLHTGELLMEMHGSQIPVAKVNHGFPIKDSQKPYAVHSDYVSPADPFRCHPNVKVGNIELPPETKSIMQHYFPVEAAKPDYFAKRENEIKAEYEAPLHNKKPPSALQWRPKRLTPKECYSKEQAQALAKTFGVVAIDYDNQNFGGMGPPFAGAELKTAAQRRQYIAQTSKAAFDDFSMRAGDPRNHRELVRFAPYGGGNLAQFMNGKASPEEQAHFIAVDVIVNTTNKYGEPRRVVAPHLFQIALVPKGMQAILDYGDGGYFYGGKRPGMSLQNPSEIQQEIKTEPVDDEMNIDAPGLDAITPSTTASSAKRPAPSNNPREPKRHQSSLSFGASGRAASMMNPPRQSPRRSLRSALEPDASPFIHSESSATASRLQALTIDQPEDDDSSSLSSVPATDVEDYDFENLEEEESATVKGKRVSSPSDIDKKSDDLIISKFPPGIWEKAQVLAKQSTLPTGVTFQEATDKKPKPVYQAHLSRKRVGYFSVVQGRDNSKSRAMAIATRLAAEALEGGGQRKDTDVIAKFPPNIWEQAQLKALERGLPTGVRFTSNRYLAGMRMDGKEKTLGSFSVLPGRDNATAKALAIATIMMAKSENNLEKKDQSIIEKFPGGVWEAAQQRADQPGLPRGVTLREASARGPSRCYSVHFKNKFHGYFSVLEDRDERKAKSMAIATRMILEMETGVGDAQAIAKFPPGMWDRAKTRAEEPGLPNGVNFIEPSGGKSPTYVARISLSGKKVTLGHFAVMANRGDATARALAIATRWTAELEKEE</sequence>
<reference evidence="2 3" key="1">
    <citation type="submission" date="2019-09" db="EMBL/GenBank/DDBJ databases">
        <authorList>
            <person name="Depoorter E."/>
        </authorList>
    </citation>
    <scope>NUCLEOTIDE SEQUENCE [LARGE SCALE GENOMIC DNA]</scope>
    <source>
        <strain evidence="2">LMG 23254</strain>
    </source>
</reference>